<dbReference type="InterPro" id="IPR002698">
    <property type="entry name" value="FTHF_cligase"/>
</dbReference>
<gene>
    <name evidence="6" type="ORF">C4F49_08910</name>
</gene>
<dbReference type="InterPro" id="IPR024185">
    <property type="entry name" value="FTHF_cligase-like_sf"/>
</dbReference>
<dbReference type="GO" id="GO:0009396">
    <property type="term" value="P:folic acid-containing compound biosynthetic process"/>
    <property type="evidence" value="ECO:0007669"/>
    <property type="project" value="TreeGrafter"/>
</dbReference>
<feature type="binding site" evidence="4">
    <location>
        <begin position="134"/>
        <end position="142"/>
    </location>
    <ligand>
        <name>ATP</name>
        <dbReference type="ChEBI" id="CHEBI:30616"/>
    </ligand>
</feature>
<proteinExistence type="inferred from homology"/>
<sequence length="189" mass="21638">MLKSELRIIYKGKRAALTKEEQAQFDEAVLAHFKTLDFSDARYVHVYLPIPAKIEPDTSKIIEWLKSTYPKLQIVLSKSDFGALKMNNYVLDDQTQIEQNSWGIPEPLNGIEIDADKIDAVIIPLLVCDKQGNRLGYGKGFYDRFLDDCRKDVLKIGLCYFEPIDHISDVRSEDVSLSHCVTTEKIHVF</sequence>
<reference evidence="6" key="1">
    <citation type="submission" date="2018-02" db="EMBL/GenBank/DDBJ databases">
        <authorList>
            <person name="Vasarhelyi B.M."/>
            <person name="Deshmukh S."/>
            <person name="Balint B."/>
            <person name="Kukolya J."/>
        </authorList>
    </citation>
    <scope>NUCLEOTIDE SEQUENCE</scope>
    <source>
        <strain evidence="6">KB22</strain>
    </source>
</reference>
<evidence type="ECO:0000313" key="7">
    <source>
        <dbReference type="Proteomes" id="UP000616201"/>
    </source>
</evidence>
<dbReference type="AlphaFoldDB" id="A0A928UZ98"/>
<dbReference type="GO" id="GO:0046872">
    <property type="term" value="F:metal ion binding"/>
    <property type="evidence" value="ECO:0007669"/>
    <property type="project" value="UniProtKB-KW"/>
</dbReference>
<comment type="caution">
    <text evidence="6">The sequence shown here is derived from an EMBL/GenBank/DDBJ whole genome shotgun (WGS) entry which is preliminary data.</text>
</comment>
<dbReference type="GO" id="GO:0005524">
    <property type="term" value="F:ATP binding"/>
    <property type="evidence" value="ECO:0007669"/>
    <property type="project" value="UniProtKB-KW"/>
</dbReference>
<dbReference type="Pfam" id="PF01812">
    <property type="entry name" value="5-FTHF_cyc-lig"/>
    <property type="match status" value="1"/>
</dbReference>
<evidence type="ECO:0000256" key="1">
    <source>
        <dbReference type="ARBA" id="ARBA00010638"/>
    </source>
</evidence>
<organism evidence="6 7">
    <name type="scientific">Sphingobacterium hungaricum</name>
    <dbReference type="NCBI Taxonomy" id="2082723"/>
    <lineage>
        <taxon>Bacteria</taxon>
        <taxon>Pseudomonadati</taxon>
        <taxon>Bacteroidota</taxon>
        <taxon>Sphingobacteriia</taxon>
        <taxon>Sphingobacteriales</taxon>
        <taxon>Sphingobacteriaceae</taxon>
        <taxon>Sphingobacterium</taxon>
    </lineage>
</organism>
<dbReference type="NCBIfam" id="TIGR02727">
    <property type="entry name" value="MTHFS_bact"/>
    <property type="match status" value="1"/>
</dbReference>
<feature type="binding site" evidence="4">
    <location>
        <position position="48"/>
    </location>
    <ligand>
        <name>substrate</name>
    </ligand>
</feature>
<dbReference type="PANTHER" id="PTHR23407">
    <property type="entry name" value="ATPASE INHIBITOR/5-FORMYLTETRAHYDROFOLATE CYCLO-LIGASE"/>
    <property type="match status" value="1"/>
</dbReference>
<evidence type="ECO:0000256" key="2">
    <source>
        <dbReference type="ARBA" id="ARBA00022741"/>
    </source>
</evidence>
<dbReference type="GO" id="GO:0030272">
    <property type="term" value="F:5-formyltetrahydrofolate cyclo-ligase activity"/>
    <property type="evidence" value="ECO:0007669"/>
    <property type="project" value="UniProtKB-EC"/>
</dbReference>
<dbReference type="PIRSF" id="PIRSF006806">
    <property type="entry name" value="FTHF_cligase"/>
    <property type="match status" value="1"/>
</dbReference>
<dbReference type="InterPro" id="IPR037171">
    <property type="entry name" value="NagB/RpiA_transferase-like"/>
</dbReference>
<keyword evidence="5" id="KW-0479">Metal-binding</keyword>
<comment type="cofactor">
    <cofactor evidence="5">
        <name>Mg(2+)</name>
        <dbReference type="ChEBI" id="CHEBI:18420"/>
    </cofactor>
</comment>
<dbReference type="SUPFAM" id="SSF100950">
    <property type="entry name" value="NagB/RpiA/CoA transferase-like"/>
    <property type="match status" value="1"/>
</dbReference>
<dbReference type="GO" id="GO:0035999">
    <property type="term" value="P:tetrahydrofolate interconversion"/>
    <property type="evidence" value="ECO:0007669"/>
    <property type="project" value="TreeGrafter"/>
</dbReference>
<feature type="binding site" evidence="4">
    <location>
        <begin position="3"/>
        <end position="7"/>
    </location>
    <ligand>
        <name>ATP</name>
        <dbReference type="ChEBI" id="CHEBI:30616"/>
    </ligand>
</feature>
<dbReference type="EMBL" id="PRDK01000005">
    <property type="protein sequence ID" value="MBE8713799.1"/>
    <property type="molecule type" value="Genomic_DNA"/>
</dbReference>
<keyword evidence="2 4" id="KW-0547">Nucleotide-binding</keyword>
<evidence type="ECO:0000313" key="6">
    <source>
        <dbReference type="EMBL" id="MBE8713799.1"/>
    </source>
</evidence>
<evidence type="ECO:0000256" key="5">
    <source>
        <dbReference type="RuleBase" id="RU361279"/>
    </source>
</evidence>
<comment type="catalytic activity">
    <reaction evidence="5">
        <text>(6S)-5-formyl-5,6,7,8-tetrahydrofolate + ATP = (6R)-5,10-methenyltetrahydrofolate + ADP + phosphate</text>
        <dbReference type="Rhea" id="RHEA:10488"/>
        <dbReference type="ChEBI" id="CHEBI:30616"/>
        <dbReference type="ChEBI" id="CHEBI:43474"/>
        <dbReference type="ChEBI" id="CHEBI:57455"/>
        <dbReference type="ChEBI" id="CHEBI:57457"/>
        <dbReference type="ChEBI" id="CHEBI:456216"/>
        <dbReference type="EC" id="6.3.3.2"/>
    </reaction>
</comment>
<keyword evidence="3 4" id="KW-0067">ATP-binding</keyword>
<keyword evidence="7" id="KW-1185">Reference proteome</keyword>
<evidence type="ECO:0000256" key="3">
    <source>
        <dbReference type="ARBA" id="ARBA00022840"/>
    </source>
</evidence>
<dbReference type="RefSeq" id="WP_196933951.1">
    <property type="nucleotide sequence ID" value="NZ_MU158697.1"/>
</dbReference>
<dbReference type="Gene3D" id="3.40.50.10420">
    <property type="entry name" value="NagB/RpiA/CoA transferase-like"/>
    <property type="match status" value="1"/>
</dbReference>
<accession>A0A928UZ98</accession>
<feature type="binding site" evidence="4">
    <location>
        <position position="55"/>
    </location>
    <ligand>
        <name>substrate</name>
    </ligand>
</feature>
<dbReference type="Proteomes" id="UP000616201">
    <property type="component" value="Unassembled WGS sequence"/>
</dbReference>
<keyword evidence="5" id="KW-0460">Magnesium</keyword>
<protein>
    <recommendedName>
        <fullName evidence="5">5-formyltetrahydrofolate cyclo-ligase</fullName>
        <ecNumber evidence="5">6.3.3.2</ecNumber>
    </recommendedName>
</protein>
<comment type="similarity">
    <text evidence="1 5">Belongs to the 5-formyltetrahydrofolate cyclo-ligase family.</text>
</comment>
<name>A0A928UZ98_9SPHI</name>
<dbReference type="PANTHER" id="PTHR23407:SF1">
    <property type="entry name" value="5-FORMYLTETRAHYDROFOLATE CYCLO-LIGASE"/>
    <property type="match status" value="1"/>
</dbReference>
<dbReference type="EC" id="6.3.3.2" evidence="5"/>
<evidence type="ECO:0000256" key="4">
    <source>
        <dbReference type="PIRSR" id="PIRSR006806-1"/>
    </source>
</evidence>